<proteinExistence type="predicted"/>
<dbReference type="EMBL" id="CP013015">
    <property type="protein sequence ID" value="AMM39980.1"/>
    <property type="molecule type" value="Genomic_DNA"/>
</dbReference>
<keyword evidence="2" id="KW-1185">Reference proteome</keyword>
<sequence>MHLQKQTIKELLLKRDFEQIIFLCNKNVRAFKFLRSCLYDVDSRIYWPAIEAIAKLMQVWWQENKKEKVREFIRNLFWSMNDESGGIGWNAPQTVAEIIIHIPQLLEPYGSMMVAHAFEEPPLVKGGLWGIGRLGERIKDSVSFFQNEIFSQVLKINEPETLGLFAWAMGKVSFKPALPYLKDLLQRTEEVAIYIDGKFYKKPLGKWASEAIKKIKGK</sequence>
<dbReference type="InterPro" id="IPR016024">
    <property type="entry name" value="ARM-type_fold"/>
</dbReference>
<reference evidence="1 2" key="1">
    <citation type="submission" date="2015-10" db="EMBL/GenBank/DDBJ databases">
        <title>Candidatus Desulfofervidus auxilii, a hydrogenotrophic sulfate-reducing bacterium involved in the thermophilic anaerobic oxidation of methane.</title>
        <authorList>
            <person name="Krukenberg V."/>
            <person name="Richter M."/>
            <person name="Wegener G."/>
        </authorList>
    </citation>
    <scope>NUCLEOTIDE SEQUENCE [LARGE SCALE GENOMIC DNA]</scope>
    <source>
        <strain evidence="1 2">HS1</strain>
    </source>
</reference>
<dbReference type="InterPro" id="IPR054701">
    <property type="entry name" value="DVU0298-like"/>
</dbReference>
<dbReference type="NCBIfam" id="NF045662">
    <property type="entry name" value="DVU0298_fam"/>
    <property type="match status" value="1"/>
</dbReference>
<accession>A0A7U4QIL2</accession>
<gene>
    <name evidence="1" type="ORF">HS1_000174</name>
</gene>
<protein>
    <recommendedName>
        <fullName evidence="3">HEAT repeat domain-containing protein</fullName>
    </recommendedName>
</protein>
<dbReference type="Proteomes" id="UP000070560">
    <property type="component" value="Chromosome"/>
</dbReference>
<evidence type="ECO:0000313" key="1">
    <source>
        <dbReference type="EMBL" id="AMM39980.1"/>
    </source>
</evidence>
<dbReference type="SUPFAM" id="SSF48371">
    <property type="entry name" value="ARM repeat"/>
    <property type="match status" value="1"/>
</dbReference>
<dbReference type="KEGG" id="daw:HS1_000174"/>
<evidence type="ECO:0000313" key="2">
    <source>
        <dbReference type="Proteomes" id="UP000070560"/>
    </source>
</evidence>
<dbReference type="RefSeq" id="WP_066060291.1">
    <property type="nucleotide sequence ID" value="NZ_CP013015.1"/>
</dbReference>
<dbReference type="AlphaFoldDB" id="A0A7U4QIL2"/>
<dbReference type="OrthoDB" id="5430983at2"/>
<organism evidence="1 2">
    <name type="scientific">Desulfofervidus auxilii</name>
    <dbReference type="NCBI Taxonomy" id="1621989"/>
    <lineage>
        <taxon>Bacteria</taxon>
        <taxon>Pseudomonadati</taxon>
        <taxon>Thermodesulfobacteriota</taxon>
        <taxon>Candidatus Desulfofervidia</taxon>
        <taxon>Candidatus Desulfofervidales</taxon>
        <taxon>Candidatus Desulfofervidaceae</taxon>
        <taxon>Candidatus Desulfofervidus</taxon>
    </lineage>
</organism>
<evidence type="ECO:0008006" key="3">
    <source>
        <dbReference type="Google" id="ProtNLM"/>
    </source>
</evidence>
<name>A0A7U4QIL2_DESA2</name>